<dbReference type="Proteomes" id="UP000249922">
    <property type="component" value="Chromosome"/>
</dbReference>
<reference evidence="2 3" key="1">
    <citation type="submission" date="2018-06" db="EMBL/GenBank/DDBJ databases">
        <title>Complete genome sequence of Paracoccus mutanolyticus strain RSP-02 isolated from cellulosic waste.</title>
        <authorList>
            <person name="Amrutha R.N."/>
            <person name="Shrivastav A."/>
            <person name="Buddana S.K."/>
            <person name="Deshpande U."/>
            <person name="Prakasham R.S."/>
        </authorList>
    </citation>
    <scope>NUCLEOTIDE SEQUENCE [LARGE SCALE GENOMIC DNA]</scope>
    <source>
        <strain evidence="2 3">RSP-02</strain>
    </source>
</reference>
<dbReference type="Pfam" id="PF13454">
    <property type="entry name" value="NAD_binding_9"/>
    <property type="match status" value="1"/>
</dbReference>
<proteinExistence type="predicted"/>
<gene>
    <name evidence="2" type="ORF">DPM13_05010</name>
</gene>
<name>A0ABM6WQ66_9RHOB</name>
<protein>
    <submittedName>
        <fullName evidence="2">Hydroxyacylglutathione hydrolase</fullName>
    </submittedName>
</protein>
<evidence type="ECO:0000313" key="3">
    <source>
        <dbReference type="Proteomes" id="UP000249922"/>
    </source>
</evidence>
<keyword evidence="3" id="KW-1185">Reference proteome</keyword>
<dbReference type="InterPro" id="IPR052189">
    <property type="entry name" value="L-asp_N-monooxygenase_NS-form"/>
</dbReference>
<dbReference type="RefSeq" id="WP_112887565.1">
    <property type="nucleotide sequence ID" value="NZ_CP030239.1"/>
</dbReference>
<dbReference type="GO" id="GO:0016787">
    <property type="term" value="F:hydrolase activity"/>
    <property type="evidence" value="ECO:0007669"/>
    <property type="project" value="UniProtKB-KW"/>
</dbReference>
<keyword evidence="2" id="KW-0378">Hydrolase</keyword>
<dbReference type="InterPro" id="IPR036188">
    <property type="entry name" value="FAD/NAD-bd_sf"/>
</dbReference>
<dbReference type="PANTHER" id="PTHR40254:SF1">
    <property type="entry name" value="BLR0577 PROTEIN"/>
    <property type="match status" value="1"/>
</dbReference>
<evidence type="ECO:0000313" key="2">
    <source>
        <dbReference type="EMBL" id="AWX92759.1"/>
    </source>
</evidence>
<feature type="domain" description="FAD-dependent urate hydroxylase HpyO/Asp monooxygenase CreE-like FAD/NAD(P)-binding" evidence="1">
    <location>
        <begin position="13"/>
        <end position="163"/>
    </location>
</feature>
<dbReference type="Gene3D" id="3.50.50.60">
    <property type="entry name" value="FAD/NAD(P)-binding domain"/>
    <property type="match status" value="1"/>
</dbReference>
<organism evidence="2 3">
    <name type="scientific">Paracoccus mutanolyticus</name>
    <dbReference type="NCBI Taxonomy" id="1499308"/>
    <lineage>
        <taxon>Bacteria</taxon>
        <taxon>Pseudomonadati</taxon>
        <taxon>Pseudomonadota</taxon>
        <taxon>Alphaproteobacteria</taxon>
        <taxon>Rhodobacterales</taxon>
        <taxon>Paracoccaceae</taxon>
        <taxon>Paracoccus</taxon>
    </lineage>
</organism>
<evidence type="ECO:0000259" key="1">
    <source>
        <dbReference type="Pfam" id="PF13454"/>
    </source>
</evidence>
<dbReference type="SUPFAM" id="SSF51905">
    <property type="entry name" value="FAD/NAD(P)-binding domain"/>
    <property type="match status" value="1"/>
</dbReference>
<accession>A0ABM6WQ66</accession>
<dbReference type="InterPro" id="IPR038732">
    <property type="entry name" value="HpyO/CreE_NAD-binding"/>
</dbReference>
<dbReference type="PANTHER" id="PTHR40254">
    <property type="entry name" value="BLR0577 PROTEIN"/>
    <property type="match status" value="1"/>
</dbReference>
<dbReference type="EMBL" id="CP030239">
    <property type="protein sequence ID" value="AWX92759.1"/>
    <property type="molecule type" value="Genomic_DNA"/>
</dbReference>
<sequence length="472" mass="49708">MTDLPAQGIPVVAIIGGGFTGAVTAVHLGRAPTGPARIVVVEPREPLGRGLAYSAADPSHRINVPAARMTLDCARKSGLQDWLDAQGIPLSPGTRLPTGEAFVQRRLVADYVGDALAPLLASGRVRHLRASAVAAERAGGRFRVRCDDGCALAADLLVIATSHPPPGIPAVFADLARSPHLIPDSSDAARVAEVARTAPNVLVRPPDLGRPIGSPAARGHASGRITALSHRAPRSRWHAFGHAESAADFAAAPSRTALGLLRRIRQAVRRDAQAGLPWQAALDNVRRDGPAIWAALPLAERARLLRWLRVWWDVHRFRIAPQVEAVLDRLIVEGRLTLAPGRLLSARQAEAGIEVTWRGRDLRPRSEVFNAVILTTGPAHGGILAGSPVLSSLAEAGLIRADPLHLGLDVAQGCHAVGKDGTIQPDLLVAGPLARGHVGELMGIPEVTAHAQQVADRLAQLLGAREPVSGTA</sequence>